<evidence type="ECO:0000256" key="9">
    <source>
        <dbReference type="SAM" id="SignalP"/>
    </source>
</evidence>
<dbReference type="SMART" id="SM00125">
    <property type="entry name" value="IL1"/>
    <property type="match status" value="1"/>
</dbReference>
<dbReference type="PANTHER" id="PTHR10078">
    <property type="entry name" value="INTERLEUKIN-1 FAMILY MEMBER"/>
    <property type="match status" value="1"/>
</dbReference>
<evidence type="ECO:0000256" key="6">
    <source>
        <dbReference type="ARBA" id="ARBA00023180"/>
    </source>
</evidence>
<comment type="subcellular location">
    <subcellularLocation>
        <location evidence="1 8">Secreted</location>
    </subcellularLocation>
</comment>
<comment type="similarity">
    <text evidence="2 8">Belongs to the IL-1 family.</text>
</comment>
<dbReference type="FunFam" id="2.80.10.50:FF:000013">
    <property type="entry name" value="Interleukin-1"/>
    <property type="match status" value="1"/>
</dbReference>
<evidence type="ECO:0000256" key="5">
    <source>
        <dbReference type="ARBA" id="ARBA00023157"/>
    </source>
</evidence>
<evidence type="ECO:0000256" key="2">
    <source>
        <dbReference type="ARBA" id="ARBA00010448"/>
    </source>
</evidence>
<dbReference type="GO" id="GO:0005149">
    <property type="term" value="F:interleukin-1 receptor binding"/>
    <property type="evidence" value="ECO:0007669"/>
    <property type="project" value="UniProtKB-UniRule"/>
</dbReference>
<evidence type="ECO:0000256" key="7">
    <source>
        <dbReference type="ARBA" id="ARBA00034096"/>
    </source>
</evidence>
<dbReference type="AlphaFoldDB" id="A0A452IVD2"/>
<evidence type="ECO:0000313" key="10">
    <source>
        <dbReference type="Ensembl" id="ENSGAGP00000031994.1"/>
    </source>
</evidence>
<dbReference type="Pfam" id="PF00340">
    <property type="entry name" value="IL1"/>
    <property type="match status" value="1"/>
</dbReference>
<dbReference type="GO" id="GO:0005125">
    <property type="term" value="F:cytokine activity"/>
    <property type="evidence" value="ECO:0007669"/>
    <property type="project" value="UniProtKB-UniRule"/>
</dbReference>
<dbReference type="GO" id="GO:0005152">
    <property type="term" value="F:interleukin-1 receptor antagonist activity"/>
    <property type="evidence" value="ECO:0007669"/>
    <property type="project" value="TreeGrafter"/>
</dbReference>
<comment type="function">
    <text evidence="7">Anti-inflammatory antagonist of interleukin-1 family of proinflammatory cytokines such as interleukin-1beta/IL1B and interleukin-1alpha/IL1A. Protects from immune dysregulation and uncontrolled systemic inflammation triggered by IL1 for a range of innate stimulatory agents such as pathogens.</text>
</comment>
<evidence type="ECO:0000256" key="4">
    <source>
        <dbReference type="ARBA" id="ARBA00022729"/>
    </source>
</evidence>
<dbReference type="InterPro" id="IPR020877">
    <property type="entry name" value="IL-1_CS"/>
</dbReference>
<dbReference type="Ensembl" id="ENSGAGT00000036274.1">
    <property type="protein sequence ID" value="ENSGAGP00000031994.1"/>
    <property type="gene ID" value="ENSGAGG00000022943.1"/>
</dbReference>
<feature type="signal peptide" evidence="9">
    <location>
        <begin position="1"/>
        <end position="22"/>
    </location>
</feature>
<dbReference type="InterPro" id="IPR003297">
    <property type="entry name" value="IL-1RA/IL-36"/>
</dbReference>
<keyword evidence="5" id="KW-1015">Disulfide bond</keyword>
<feature type="chain" id="PRO_5019438948" description="Interleukin-1" evidence="9">
    <location>
        <begin position="23"/>
        <end position="181"/>
    </location>
</feature>
<keyword evidence="6" id="KW-0325">Glycoprotein</keyword>
<evidence type="ECO:0000256" key="1">
    <source>
        <dbReference type="ARBA" id="ARBA00004613"/>
    </source>
</evidence>
<dbReference type="InterPro" id="IPR008996">
    <property type="entry name" value="IL1/FGF"/>
</dbReference>
<keyword evidence="11" id="KW-1185">Reference proteome</keyword>
<dbReference type="PANTHER" id="PTHR10078:SF28">
    <property type="entry name" value="INTERLEUKIN-1 RECEPTOR ANTAGONIST PROTEIN"/>
    <property type="match status" value="1"/>
</dbReference>
<accession>A0A452IVD2</accession>
<dbReference type="PROSITE" id="PS00253">
    <property type="entry name" value="INTERLEUKIN_1"/>
    <property type="match status" value="1"/>
</dbReference>
<proteinExistence type="inferred from homology"/>
<dbReference type="SUPFAM" id="SSF50353">
    <property type="entry name" value="Cytokine"/>
    <property type="match status" value="1"/>
</dbReference>
<dbReference type="PRINTS" id="PR01360">
    <property type="entry name" value="INTRLEUKIN1X"/>
</dbReference>
<evidence type="ECO:0000313" key="11">
    <source>
        <dbReference type="Proteomes" id="UP000291020"/>
    </source>
</evidence>
<reference evidence="11" key="1">
    <citation type="journal article" date="2017" name="PLoS ONE">
        <title>The Agassiz's desert tortoise genome provides a resource for the conservation of a threatened species.</title>
        <authorList>
            <person name="Tollis M."/>
            <person name="DeNardo D.F."/>
            <person name="Cornelius J.A."/>
            <person name="Dolby G.A."/>
            <person name="Edwards T."/>
            <person name="Henen B.T."/>
            <person name="Karl A.E."/>
            <person name="Murphy R.W."/>
            <person name="Kusumi K."/>
        </authorList>
    </citation>
    <scope>NUCLEOTIDE SEQUENCE [LARGE SCALE GENOMIC DNA]</scope>
</reference>
<protein>
    <recommendedName>
        <fullName evidence="8">Interleukin-1</fullName>
    </recommendedName>
</protein>
<evidence type="ECO:0000256" key="3">
    <source>
        <dbReference type="ARBA" id="ARBA00022525"/>
    </source>
</evidence>
<keyword evidence="3 8" id="KW-0964">Secreted</keyword>
<dbReference type="CDD" id="cd23297">
    <property type="entry name" value="beta-trefoil_IL1RA"/>
    <property type="match status" value="1"/>
</dbReference>
<dbReference type="InterPro" id="IPR000975">
    <property type="entry name" value="IL-1_fam"/>
</dbReference>
<dbReference type="GO" id="GO:2000660">
    <property type="term" value="P:negative regulation of interleukin-1-mediated signaling pathway"/>
    <property type="evidence" value="ECO:0007669"/>
    <property type="project" value="TreeGrafter"/>
</dbReference>
<sequence length="181" mass="20550">MGCPVCQLSYLIVLFLFHCSEARPSSIHEKPATQMKVPKYRLWDVAQKSLYLRNNQLVAGYLQGPNSALEEKIYCVTNRFFEPEKFPIILGIQEGRRSLACGTGDLPVLQLEDVNITELSRGGAETSRFTFFRSYKDGMWRFESAANPGWLLCTSAQSNEPLGLTLRPDAAHIVDFYFQLF</sequence>
<dbReference type="GO" id="GO:0005615">
    <property type="term" value="C:extracellular space"/>
    <property type="evidence" value="ECO:0007669"/>
    <property type="project" value="InterPro"/>
</dbReference>
<dbReference type="GO" id="GO:0002437">
    <property type="term" value="P:inflammatory response to antigenic stimulus"/>
    <property type="evidence" value="ECO:0007669"/>
    <property type="project" value="TreeGrafter"/>
</dbReference>
<reference evidence="10" key="3">
    <citation type="submission" date="2025-09" db="UniProtKB">
        <authorList>
            <consortium name="Ensembl"/>
        </authorList>
    </citation>
    <scope>IDENTIFICATION</scope>
</reference>
<dbReference type="STRING" id="38772.ENSGAGP00000031994"/>
<evidence type="ECO:0000256" key="8">
    <source>
        <dbReference type="RuleBase" id="RU003753"/>
    </source>
</evidence>
<dbReference type="Proteomes" id="UP000291020">
    <property type="component" value="Unassembled WGS sequence"/>
</dbReference>
<dbReference type="Gene3D" id="2.80.10.50">
    <property type="match status" value="1"/>
</dbReference>
<keyword evidence="4 9" id="KW-0732">Signal</keyword>
<name>A0A452IVD2_9SAUR</name>
<organism evidence="10 11">
    <name type="scientific">Gopherus agassizii</name>
    <name type="common">Agassiz's desert tortoise</name>
    <dbReference type="NCBI Taxonomy" id="38772"/>
    <lineage>
        <taxon>Eukaryota</taxon>
        <taxon>Metazoa</taxon>
        <taxon>Chordata</taxon>
        <taxon>Craniata</taxon>
        <taxon>Vertebrata</taxon>
        <taxon>Euteleostomi</taxon>
        <taxon>Archelosauria</taxon>
        <taxon>Testudinata</taxon>
        <taxon>Testudines</taxon>
        <taxon>Cryptodira</taxon>
        <taxon>Durocryptodira</taxon>
        <taxon>Testudinoidea</taxon>
        <taxon>Testudinidae</taxon>
        <taxon>Gopherus</taxon>
    </lineage>
</organism>
<dbReference type="PRINTS" id="PR00264">
    <property type="entry name" value="INTERLEUKIN1"/>
</dbReference>
<reference evidence="10" key="2">
    <citation type="submission" date="2025-08" db="UniProtKB">
        <authorList>
            <consortium name="Ensembl"/>
        </authorList>
    </citation>
    <scope>IDENTIFICATION</scope>
</reference>